<dbReference type="InterPro" id="IPR029044">
    <property type="entry name" value="Nucleotide-diphossugar_trans"/>
</dbReference>
<dbReference type="GO" id="GO:0016758">
    <property type="term" value="F:hexosyltransferase activity"/>
    <property type="evidence" value="ECO:0007669"/>
    <property type="project" value="UniProtKB-ARBA"/>
</dbReference>
<organism evidence="3 4">
    <name type="scientific">Flexistipes sinusarabici</name>
    <dbReference type="NCBI Taxonomy" id="2352"/>
    <lineage>
        <taxon>Bacteria</taxon>
        <taxon>Pseudomonadati</taxon>
        <taxon>Deferribacterota</taxon>
        <taxon>Deferribacteres</taxon>
        <taxon>Deferribacterales</taxon>
        <taxon>Flexistipitaceae</taxon>
        <taxon>Flexistipes</taxon>
    </lineage>
</organism>
<dbReference type="PANTHER" id="PTHR22916:SF67">
    <property type="entry name" value="COLANIC ACID BIOSYNTHESIS GLYCOSYL TRANSFERASE WCAE-RELATED"/>
    <property type="match status" value="1"/>
</dbReference>
<dbReference type="Gene3D" id="3.90.550.10">
    <property type="entry name" value="Spore Coat Polysaccharide Biosynthesis Protein SpsA, Chain A"/>
    <property type="match status" value="1"/>
</dbReference>
<evidence type="ECO:0000256" key="1">
    <source>
        <dbReference type="SAM" id="MobiDB-lite"/>
    </source>
</evidence>
<dbReference type="PANTHER" id="PTHR22916">
    <property type="entry name" value="GLYCOSYLTRANSFERASE"/>
    <property type="match status" value="1"/>
</dbReference>
<dbReference type="Pfam" id="PF00535">
    <property type="entry name" value="Glycos_transf_2"/>
    <property type="match status" value="1"/>
</dbReference>
<name>A0A5D0MNP4_FLESI</name>
<dbReference type="InterPro" id="IPR001173">
    <property type="entry name" value="Glyco_trans_2-like"/>
</dbReference>
<keyword evidence="3" id="KW-0808">Transferase</keyword>
<comment type="caution">
    <text evidence="3">The sequence shown here is derived from an EMBL/GenBank/DDBJ whole genome shotgun (WGS) entry which is preliminary data.</text>
</comment>
<feature type="region of interest" description="Disordered" evidence="1">
    <location>
        <begin position="32"/>
        <end position="75"/>
    </location>
</feature>
<evidence type="ECO:0000313" key="3">
    <source>
        <dbReference type="EMBL" id="TYB33575.1"/>
    </source>
</evidence>
<dbReference type="CDD" id="cd06433">
    <property type="entry name" value="GT_2_WfgS_like"/>
    <property type="match status" value="1"/>
</dbReference>
<proteinExistence type="predicted"/>
<feature type="compositionally biased region" description="Low complexity" evidence="1">
    <location>
        <begin position="39"/>
        <end position="63"/>
    </location>
</feature>
<gene>
    <name evidence="3" type="ORF">FXF49_05670</name>
</gene>
<reference evidence="3 4" key="1">
    <citation type="submission" date="2019-08" db="EMBL/GenBank/DDBJ databases">
        <title>Genomic characterization of a novel candidate phylum (ARYD3) from a high temperature, high salinity tertiary oil reservoir in north central Oklahoma, USA.</title>
        <authorList>
            <person name="Youssef N.H."/>
            <person name="Yadav A."/>
            <person name="Elshahed M.S."/>
        </authorList>
    </citation>
    <scope>NUCLEOTIDE SEQUENCE [LARGE SCALE GENOMIC DNA]</scope>
    <source>
        <strain evidence="3">ARYD1</strain>
    </source>
</reference>
<dbReference type="AlphaFoldDB" id="A0A5D0MNP4"/>
<dbReference type="EMBL" id="VSIV01000128">
    <property type="protein sequence ID" value="TYB33575.1"/>
    <property type="molecule type" value="Genomic_DNA"/>
</dbReference>
<feature type="domain" description="Glycosyltransferase 2-like" evidence="2">
    <location>
        <begin position="102"/>
        <end position="185"/>
    </location>
</feature>
<sequence>MLFLPGTEGRKGEGGLRTEGYFKHSYVKRECERESERPNTVTDTNTNTNTNANTSHLTSNNNSWYITDSDNKPIKPAPPEIQQKINQYTTNQSTINQLPLISIITVVFNGEEYLEETILSVINQTYPNVEYIIIDGGSTDGTVDIIKKYEHAIDYWVSEPDKGIYDAMNKGIKLLTGEWVNFMNAGDKLLYLDHLSLVNCKTTNTCYYVKETEKLKKKESLTKLYLTHNTPCHQSVFYLRKELELYDLNYPIIADFEQMTRVCSKSFKPVYTKHLIFSAEAGFSYENTKDKSWKNLKARNYIVKKNMGLFYFTLALLHSLRIKFKKILSNLWD</sequence>
<dbReference type="Proteomes" id="UP000323337">
    <property type="component" value="Unassembled WGS sequence"/>
</dbReference>
<protein>
    <submittedName>
        <fullName evidence="3">Glycosyltransferase</fullName>
    </submittedName>
</protein>
<evidence type="ECO:0000259" key="2">
    <source>
        <dbReference type="Pfam" id="PF00535"/>
    </source>
</evidence>
<dbReference type="SUPFAM" id="SSF53448">
    <property type="entry name" value="Nucleotide-diphospho-sugar transferases"/>
    <property type="match status" value="1"/>
</dbReference>
<accession>A0A5D0MNP4</accession>
<evidence type="ECO:0000313" key="4">
    <source>
        <dbReference type="Proteomes" id="UP000323337"/>
    </source>
</evidence>